<organism evidence="5 6">
    <name type="scientific">Chryseobacterium defluvii</name>
    <dbReference type="NCBI Taxonomy" id="160396"/>
    <lineage>
        <taxon>Bacteria</taxon>
        <taxon>Pseudomonadati</taxon>
        <taxon>Bacteroidota</taxon>
        <taxon>Flavobacteriia</taxon>
        <taxon>Flavobacteriales</taxon>
        <taxon>Weeksellaceae</taxon>
        <taxon>Chryseobacterium group</taxon>
        <taxon>Chryseobacterium</taxon>
    </lineage>
</organism>
<proteinExistence type="predicted"/>
<evidence type="ECO:0000256" key="3">
    <source>
        <dbReference type="SAM" id="Phobius"/>
    </source>
</evidence>
<feature type="domain" description="DUF4349" evidence="4">
    <location>
        <begin position="147"/>
        <end position="236"/>
    </location>
</feature>
<evidence type="ECO:0000313" key="6">
    <source>
        <dbReference type="Proteomes" id="UP000592180"/>
    </source>
</evidence>
<feature type="compositionally biased region" description="Basic and acidic residues" evidence="2">
    <location>
        <begin position="96"/>
        <end position="112"/>
    </location>
</feature>
<reference evidence="5 6" key="1">
    <citation type="submission" date="2020-08" db="EMBL/GenBank/DDBJ databases">
        <title>Functional genomics of gut bacteria from endangered species of beetles.</title>
        <authorList>
            <person name="Carlos-Shanley C."/>
        </authorList>
    </citation>
    <scope>NUCLEOTIDE SEQUENCE [LARGE SCALE GENOMIC DNA]</scope>
    <source>
        <strain evidence="5 6">S00151</strain>
    </source>
</reference>
<feature type="coiled-coil region" evidence="1">
    <location>
        <begin position="56"/>
        <end position="90"/>
    </location>
</feature>
<name>A0A840K9C8_9FLAO</name>
<keyword evidence="3" id="KW-0472">Membrane</keyword>
<sequence length="322" mass="35836">MKKFILLAVVSCTFIMCKKSDIAQSKLEEAVHAADSAVAVASNTVDEVSNTANKVLDSANIKIKEFENTKEDIREKIETTSKSIDSLAEKISSTKLESKPEKKDSTDPKPEKIVVNVPAPKVIKETKVVYKDLPKKDDYELSTAKNRMVKTGHISINAENAETVKEIIREEAEKNNAYITSEELSYVASEPVKNGSDAETSQKIYYMQIKVPIQNFDDLVNDLSSNLGDIESKNIDVSGSNYINNTICKLTVTLTDKSEAEKEPKTFGEKSFAAISSGWGVITSIFLFLLPFWPLFLITGIGYYFYKKKNTQRPSNGNDQNT</sequence>
<evidence type="ECO:0000256" key="1">
    <source>
        <dbReference type="SAM" id="Coils"/>
    </source>
</evidence>
<dbReference type="AlphaFoldDB" id="A0A840K9C8"/>
<keyword evidence="3" id="KW-0812">Transmembrane</keyword>
<keyword evidence="3" id="KW-1133">Transmembrane helix</keyword>
<dbReference type="RefSeq" id="WP_184183340.1">
    <property type="nucleotide sequence ID" value="NZ_JACHLE010000001.1"/>
</dbReference>
<evidence type="ECO:0000313" key="5">
    <source>
        <dbReference type="EMBL" id="MBB4805015.1"/>
    </source>
</evidence>
<comment type="caution">
    <text evidence="5">The sequence shown here is derived from an EMBL/GenBank/DDBJ whole genome shotgun (WGS) entry which is preliminary data.</text>
</comment>
<evidence type="ECO:0000256" key="2">
    <source>
        <dbReference type="SAM" id="MobiDB-lite"/>
    </source>
</evidence>
<feature type="transmembrane region" description="Helical" evidence="3">
    <location>
        <begin position="279"/>
        <end position="306"/>
    </location>
</feature>
<dbReference type="Proteomes" id="UP000592180">
    <property type="component" value="Unassembled WGS sequence"/>
</dbReference>
<dbReference type="Pfam" id="PF14257">
    <property type="entry name" value="DUF4349"/>
    <property type="match status" value="1"/>
</dbReference>
<gene>
    <name evidence="5" type="ORF">HNP38_000287</name>
</gene>
<protein>
    <recommendedName>
        <fullName evidence="4">DUF4349 domain-containing protein</fullName>
    </recommendedName>
</protein>
<accession>A0A840K9C8</accession>
<keyword evidence="6" id="KW-1185">Reference proteome</keyword>
<evidence type="ECO:0000259" key="4">
    <source>
        <dbReference type="Pfam" id="PF14257"/>
    </source>
</evidence>
<feature type="region of interest" description="Disordered" evidence="2">
    <location>
        <begin position="91"/>
        <end position="112"/>
    </location>
</feature>
<keyword evidence="1" id="KW-0175">Coiled coil</keyword>
<dbReference type="EMBL" id="JACHLE010000001">
    <property type="protein sequence ID" value="MBB4805015.1"/>
    <property type="molecule type" value="Genomic_DNA"/>
</dbReference>
<dbReference type="InterPro" id="IPR025645">
    <property type="entry name" value="DUF4349"/>
</dbReference>